<evidence type="ECO:0000313" key="2">
    <source>
        <dbReference type="EMBL" id="BBG97751.1"/>
    </source>
</evidence>
<name>A0A4Y1R0W6_PRUDU</name>
<proteinExistence type="predicted"/>
<accession>A0A4Y1R0W6</accession>
<dbReference type="AlphaFoldDB" id="A0A4Y1R0W6"/>
<sequence>MDTWTSFGRSDAQLSDKLPDRPTRDPVGPRSPMANLGFPEGSLQRGNHVLRVWSKTDGRIGQNRVIA</sequence>
<organism evidence="2">
    <name type="scientific">Prunus dulcis</name>
    <name type="common">Almond</name>
    <name type="synonym">Amygdalus dulcis</name>
    <dbReference type="NCBI Taxonomy" id="3755"/>
    <lineage>
        <taxon>Eukaryota</taxon>
        <taxon>Viridiplantae</taxon>
        <taxon>Streptophyta</taxon>
        <taxon>Embryophyta</taxon>
        <taxon>Tracheophyta</taxon>
        <taxon>Spermatophyta</taxon>
        <taxon>Magnoliopsida</taxon>
        <taxon>eudicotyledons</taxon>
        <taxon>Gunneridae</taxon>
        <taxon>Pentapetalae</taxon>
        <taxon>rosids</taxon>
        <taxon>fabids</taxon>
        <taxon>Rosales</taxon>
        <taxon>Rosaceae</taxon>
        <taxon>Amygdaloideae</taxon>
        <taxon>Amygdaleae</taxon>
        <taxon>Prunus</taxon>
    </lineage>
</organism>
<dbReference type="EMBL" id="AP019298">
    <property type="protein sequence ID" value="BBG97751.1"/>
    <property type="molecule type" value="Genomic_DNA"/>
</dbReference>
<gene>
    <name evidence="2" type="ORF">Prudu_006972</name>
</gene>
<feature type="region of interest" description="Disordered" evidence="1">
    <location>
        <begin position="1"/>
        <end position="42"/>
    </location>
</feature>
<protein>
    <submittedName>
        <fullName evidence="2">Uncharacterized protein</fullName>
    </submittedName>
</protein>
<reference evidence="2" key="1">
    <citation type="journal article" date="2019" name="Science">
        <title>Mutation of a bHLH transcription factor allowed almond domestication.</title>
        <authorList>
            <person name="Sanchez-Perez R."/>
            <person name="Pavan S."/>
            <person name="Mazzeo R."/>
            <person name="Moldovan C."/>
            <person name="Aiese Cigliano R."/>
            <person name="Del Cueto J."/>
            <person name="Ricciardi F."/>
            <person name="Lotti C."/>
            <person name="Ricciardi L."/>
            <person name="Dicenta F."/>
            <person name="Lopez-Marques R.L."/>
            <person name="Lindberg Moller B."/>
        </authorList>
    </citation>
    <scope>NUCLEOTIDE SEQUENCE</scope>
</reference>
<evidence type="ECO:0000256" key="1">
    <source>
        <dbReference type="SAM" id="MobiDB-lite"/>
    </source>
</evidence>